<name>Q3MD99_TRIV2</name>
<protein>
    <submittedName>
        <fullName evidence="5">Aldo/keto reductase</fullName>
        <ecNumber evidence="5">1.1.1.274</ecNumber>
    </submittedName>
</protein>
<dbReference type="InterPro" id="IPR017896">
    <property type="entry name" value="4Fe4S_Fe-S-bd"/>
</dbReference>
<accession>Q3MD99</accession>
<organism evidence="5 6">
    <name type="scientific">Trichormus variabilis (strain ATCC 29413 / PCC 7937)</name>
    <name type="common">Anabaena variabilis</name>
    <dbReference type="NCBI Taxonomy" id="240292"/>
    <lineage>
        <taxon>Bacteria</taxon>
        <taxon>Bacillati</taxon>
        <taxon>Cyanobacteriota</taxon>
        <taxon>Cyanophyceae</taxon>
        <taxon>Nostocales</taxon>
        <taxon>Nostocaceae</taxon>
        <taxon>Trichormus</taxon>
    </lineage>
</organism>
<sequence length="386" mass="43455">MPTGLDCTQTMLYRRFGKTNLHLSVFSLGTMRYLADSENVQQTIATALALGINHIETARGYGKSEEYFGQAIKVGLSVARSQLYVTTKIPPTSDADSMRRYIDESLERLNLDYLDCLGIHGLNTWEHLEWVQAKGGCMKAVEEAINDGRIRHVGFSTHGSLEVIQAAINTDFFEFVNLHYYYFFQRNAPAIKLASEKDMGIFIISPADKGGKLYTAPQTLQDLCQPLSPLELNYRFLLSDQRITTLSVGPATPEELVEPLQVADSCGELTSAEITIFQRLQNHQESVLETDKCSQCYACLPCPENINIPEVLRLRNLAVAYNMTDYGQYRYGMFENAGHWFPGMKANRCTECGDCLPRCPEKLDIPNLLEDAHNRLNGRAGRRLWG</sequence>
<dbReference type="EC" id="1.1.1.274" evidence="5"/>
<proteinExistence type="predicted"/>
<keyword evidence="3" id="KW-0411">Iron-sulfur</keyword>
<dbReference type="SUPFAM" id="SSF51430">
    <property type="entry name" value="NAD(P)-linked oxidoreductase"/>
    <property type="match status" value="1"/>
</dbReference>
<dbReference type="InterPro" id="IPR020471">
    <property type="entry name" value="AKR"/>
</dbReference>
<dbReference type="FunFam" id="3.20.20.100:FF:000070">
    <property type="entry name" value="Aldo/keto reductase"/>
    <property type="match status" value="1"/>
</dbReference>
<dbReference type="GO" id="GO:0046872">
    <property type="term" value="F:metal ion binding"/>
    <property type="evidence" value="ECO:0007669"/>
    <property type="project" value="UniProtKB-KW"/>
</dbReference>
<dbReference type="InterPro" id="IPR009051">
    <property type="entry name" value="Helical_ferredxn"/>
</dbReference>
<dbReference type="GO" id="GO:0050580">
    <property type="term" value="F:2,5-didehydrogluconate reductase activity"/>
    <property type="evidence" value="ECO:0007669"/>
    <property type="project" value="UniProtKB-EC"/>
</dbReference>
<evidence type="ECO:0000313" key="6">
    <source>
        <dbReference type="Proteomes" id="UP000002533"/>
    </source>
</evidence>
<keyword evidence="2" id="KW-0408">Iron</keyword>
<keyword evidence="5" id="KW-0560">Oxidoreductase</keyword>
<dbReference type="Gene3D" id="3.20.20.100">
    <property type="entry name" value="NADP-dependent oxidoreductase domain"/>
    <property type="match status" value="1"/>
</dbReference>
<dbReference type="Gene3D" id="1.10.1060.10">
    <property type="entry name" value="Alpha-helical ferredoxin"/>
    <property type="match status" value="1"/>
</dbReference>
<dbReference type="GO" id="GO:0051536">
    <property type="term" value="F:iron-sulfur cluster binding"/>
    <property type="evidence" value="ECO:0007669"/>
    <property type="project" value="UniProtKB-KW"/>
</dbReference>
<evidence type="ECO:0000313" key="5">
    <source>
        <dbReference type="EMBL" id="ABA21037.1"/>
    </source>
</evidence>
<dbReference type="PRINTS" id="PR00069">
    <property type="entry name" value="ALDKETRDTASE"/>
</dbReference>
<dbReference type="Proteomes" id="UP000002533">
    <property type="component" value="Chromosome"/>
</dbReference>
<dbReference type="DNASU" id="3682650"/>
<dbReference type="STRING" id="240292.Ava_1414"/>
<evidence type="ECO:0000256" key="2">
    <source>
        <dbReference type="ARBA" id="ARBA00023004"/>
    </source>
</evidence>
<evidence type="ECO:0000256" key="1">
    <source>
        <dbReference type="ARBA" id="ARBA00022723"/>
    </source>
</evidence>
<dbReference type="PANTHER" id="PTHR43312:SF2">
    <property type="entry name" value="OXIDOREDUCTASE"/>
    <property type="match status" value="1"/>
</dbReference>
<dbReference type="PROSITE" id="PS00198">
    <property type="entry name" value="4FE4S_FER_1"/>
    <property type="match status" value="1"/>
</dbReference>
<evidence type="ECO:0000259" key="4">
    <source>
        <dbReference type="PROSITE" id="PS51379"/>
    </source>
</evidence>
<reference evidence="6" key="1">
    <citation type="journal article" date="2014" name="Stand. Genomic Sci.">
        <title>Complete genome sequence of Anabaena variabilis ATCC 29413.</title>
        <authorList>
            <person name="Thiel T."/>
            <person name="Pratte B.S."/>
            <person name="Zhong J."/>
            <person name="Goodwin L."/>
            <person name="Copeland A."/>
            <person name="Lucas S."/>
            <person name="Han C."/>
            <person name="Pitluck S."/>
            <person name="Land M.L."/>
            <person name="Kyrpides N.C."/>
            <person name="Woyke T."/>
        </authorList>
    </citation>
    <scope>NUCLEOTIDE SEQUENCE [LARGE SCALE GENOMIC DNA]</scope>
    <source>
        <strain evidence="6">ATCC 29413 / PCC 7937</strain>
    </source>
</reference>
<dbReference type="eggNOG" id="COG1453">
    <property type="taxonomic scope" value="Bacteria"/>
</dbReference>
<dbReference type="InterPro" id="IPR017900">
    <property type="entry name" value="4Fe4S_Fe_S_CS"/>
</dbReference>
<dbReference type="Pfam" id="PF00248">
    <property type="entry name" value="Aldo_ket_red"/>
    <property type="match status" value="1"/>
</dbReference>
<dbReference type="Pfam" id="PF13187">
    <property type="entry name" value="Fer4_9"/>
    <property type="match status" value="1"/>
</dbReference>
<dbReference type="KEGG" id="ava:Ava_1414"/>
<dbReference type="PROSITE" id="PS51379">
    <property type="entry name" value="4FE4S_FER_2"/>
    <property type="match status" value="1"/>
</dbReference>
<dbReference type="AlphaFoldDB" id="Q3MD99"/>
<feature type="domain" description="4Fe-4S ferredoxin-type" evidence="4">
    <location>
        <begin position="340"/>
        <end position="371"/>
    </location>
</feature>
<gene>
    <name evidence="5" type="ordered locus">Ava_1414</name>
</gene>
<keyword evidence="1" id="KW-0479">Metal-binding</keyword>
<evidence type="ECO:0000256" key="3">
    <source>
        <dbReference type="ARBA" id="ARBA00023014"/>
    </source>
</evidence>
<dbReference type="CDD" id="cd19096">
    <property type="entry name" value="AKR_Fe-S_oxidoreductase"/>
    <property type="match status" value="1"/>
</dbReference>
<dbReference type="InterPro" id="IPR036812">
    <property type="entry name" value="NAD(P)_OxRdtase_dom_sf"/>
</dbReference>
<dbReference type="InterPro" id="IPR023210">
    <property type="entry name" value="NADP_OxRdtase_dom"/>
</dbReference>
<dbReference type="PANTHER" id="PTHR43312">
    <property type="entry name" value="D-THREO-ALDOSE 1-DEHYDROGENASE"/>
    <property type="match status" value="1"/>
</dbReference>
<dbReference type="SUPFAM" id="SSF46548">
    <property type="entry name" value="alpha-helical ferredoxin"/>
    <property type="match status" value="1"/>
</dbReference>
<dbReference type="InterPro" id="IPR053135">
    <property type="entry name" value="AKR2_Oxidoreductase"/>
</dbReference>
<dbReference type="EMBL" id="CP000117">
    <property type="protein sequence ID" value="ABA21037.1"/>
    <property type="molecule type" value="Genomic_DNA"/>
</dbReference>
<dbReference type="HOGENOM" id="CLU_023205_3_4_3"/>